<name>A0A511V4J4_9BACI</name>
<dbReference type="Gene3D" id="3.90.1720.10">
    <property type="entry name" value="endopeptidase domain like (from Nostoc punctiforme)"/>
    <property type="match status" value="1"/>
</dbReference>
<reference evidence="1 2" key="1">
    <citation type="submission" date="2019-07" db="EMBL/GenBank/DDBJ databases">
        <title>Whole genome shotgun sequence of Cerasibacillus quisquiliarum NBRC 102429.</title>
        <authorList>
            <person name="Hosoyama A."/>
            <person name="Uohara A."/>
            <person name="Ohji S."/>
            <person name="Ichikawa N."/>
        </authorList>
    </citation>
    <scope>NUCLEOTIDE SEQUENCE [LARGE SCALE GENOMIC DNA]</scope>
    <source>
        <strain evidence="1 2">NBRC 102429</strain>
    </source>
</reference>
<evidence type="ECO:0000313" key="1">
    <source>
        <dbReference type="EMBL" id="GEN32172.1"/>
    </source>
</evidence>
<dbReference type="OrthoDB" id="1645744at2"/>
<dbReference type="AlphaFoldDB" id="A0A511V4J4"/>
<dbReference type="RefSeq" id="WP_146938532.1">
    <property type="nucleotide sequence ID" value="NZ_BJXW01000032.1"/>
</dbReference>
<dbReference type="InterPro" id="IPR038765">
    <property type="entry name" value="Papain-like_cys_pep_sf"/>
</dbReference>
<accession>A0A511V4J4</accession>
<evidence type="ECO:0000313" key="2">
    <source>
        <dbReference type="Proteomes" id="UP000321491"/>
    </source>
</evidence>
<comment type="caution">
    <text evidence="1">The sequence shown here is derived from an EMBL/GenBank/DDBJ whole genome shotgun (WGS) entry which is preliminary data.</text>
</comment>
<dbReference type="Proteomes" id="UP000321491">
    <property type="component" value="Unassembled WGS sequence"/>
</dbReference>
<sequence length="205" mass="24665">MHERIIYILFMDTGTYLSRLIHLYTKQSLNHVSIAFDKELTEVYSFGRKRPRNPFSGGFVREDIRSKYLRHARCALYTFRLTEAEYEQIRHLVSQFERNKDQYRYNFLGLLGFLFRIKIKRKRAFFCSQFVATLLRHSQSFKLTKPTCFTKPEDIRCQEGMTLIYQGILGDYDRQPMMVNEEIVHMKKASLMFLLKNKVREMVMR</sequence>
<organism evidence="1 2">
    <name type="scientific">Cerasibacillus quisquiliarum</name>
    <dbReference type="NCBI Taxonomy" id="227865"/>
    <lineage>
        <taxon>Bacteria</taxon>
        <taxon>Bacillati</taxon>
        <taxon>Bacillota</taxon>
        <taxon>Bacilli</taxon>
        <taxon>Bacillales</taxon>
        <taxon>Bacillaceae</taxon>
        <taxon>Cerasibacillus</taxon>
    </lineage>
</organism>
<keyword evidence="2" id="KW-1185">Reference proteome</keyword>
<dbReference type="SUPFAM" id="SSF54001">
    <property type="entry name" value="Cysteine proteinases"/>
    <property type="match status" value="1"/>
</dbReference>
<gene>
    <name evidence="1" type="ORF">CQU01_24100</name>
</gene>
<dbReference type="EMBL" id="BJXW01000032">
    <property type="protein sequence ID" value="GEN32172.1"/>
    <property type="molecule type" value="Genomic_DNA"/>
</dbReference>
<proteinExistence type="predicted"/>
<protein>
    <submittedName>
        <fullName evidence="1">Uncharacterized protein</fullName>
    </submittedName>
</protein>